<sequence>MMELSAEQLAIIDAPLEPMSVVACAGSGKTRTAVRRLAEIRKRLGDHRGRVALLSFSNVAVDTFRQSYQSLVQALSPGIGRDRVEIDTLDGFITSNVLRPHGHRTMGCDRTPFLIAGTEPFLRNKDLRFWVQSATEDFPVQPVDMRKVVVNLQAGAALFHYQQHNALLPINNGPAVAARLAEVGAYTHNLGRYWCYRALLGQPGVLRALVRRYPHILIDEAQDIGTLHQAILEQLIKAGAQISLIGDPNQGIYEFAGANGAFLTQYGQRPGVNGYGLTRNYRSVPEILALANKLSIRTDIAERGAPDTLHGAYFIAYKNAEREQLITAFHAAVVSAGLKTESAAVLCRGRDLADKLAGNDAPAGQGIVKVFAQATILRDRRQDYLGAFKLVAAGIVGLLADPPQGLIARITQPARYREMKPLRRLIWRFTRNPDTGLPAAGLTADTQWHPLLLVRTKALLAVLDQEFGLKVADNLGNKLAKKALPSAPLMTGGDLAAEKDARIRVDTVHQAKGESLDAVLYLATKEHVSALLAGVCSELGRIGYVAATRARNLLWLGVPSNALAELRPALLARGFQEVGVAVAVAEPA</sequence>
<dbReference type="PANTHER" id="PTHR11070">
    <property type="entry name" value="UVRD / RECB / PCRA DNA HELICASE FAMILY MEMBER"/>
    <property type="match status" value="1"/>
</dbReference>
<dbReference type="GO" id="GO:0016787">
    <property type="term" value="F:hydrolase activity"/>
    <property type="evidence" value="ECO:0007669"/>
    <property type="project" value="UniProtKB-UniRule"/>
</dbReference>
<dbReference type="InterPro" id="IPR000212">
    <property type="entry name" value="DNA_helicase_UvrD/REP"/>
</dbReference>
<keyword evidence="4 5" id="KW-0067">ATP-binding</keyword>
<dbReference type="GO" id="GO:0003677">
    <property type="term" value="F:DNA binding"/>
    <property type="evidence" value="ECO:0007669"/>
    <property type="project" value="InterPro"/>
</dbReference>
<keyword evidence="3 5" id="KW-0347">Helicase</keyword>
<dbReference type="GO" id="GO:0005524">
    <property type="term" value="F:ATP binding"/>
    <property type="evidence" value="ECO:0007669"/>
    <property type="project" value="UniProtKB-UniRule"/>
</dbReference>
<keyword evidence="2 5" id="KW-0378">Hydrolase</keyword>
<dbReference type="STRING" id="187868.SAMN05192589_10263"/>
<proteinExistence type="predicted"/>
<dbReference type="InterPro" id="IPR014016">
    <property type="entry name" value="UvrD-like_ATP-bd"/>
</dbReference>
<dbReference type="SUPFAM" id="SSF52540">
    <property type="entry name" value="P-loop containing nucleoside triphosphate hydrolases"/>
    <property type="match status" value="1"/>
</dbReference>
<dbReference type="GO" id="GO:0043138">
    <property type="term" value="F:3'-5' DNA helicase activity"/>
    <property type="evidence" value="ECO:0007669"/>
    <property type="project" value="TreeGrafter"/>
</dbReference>
<keyword evidence="8" id="KW-1185">Reference proteome</keyword>
<evidence type="ECO:0000256" key="5">
    <source>
        <dbReference type="PROSITE-ProRule" id="PRU00560"/>
    </source>
</evidence>
<organism evidence="7 8">
    <name type="scientific">Paracidovorax valerianellae</name>
    <dbReference type="NCBI Taxonomy" id="187868"/>
    <lineage>
        <taxon>Bacteria</taxon>
        <taxon>Pseudomonadati</taxon>
        <taxon>Pseudomonadota</taxon>
        <taxon>Betaproteobacteria</taxon>
        <taxon>Burkholderiales</taxon>
        <taxon>Comamonadaceae</taxon>
        <taxon>Paracidovorax</taxon>
    </lineage>
</organism>
<dbReference type="GO" id="GO:0000725">
    <property type="term" value="P:recombinational repair"/>
    <property type="evidence" value="ECO:0007669"/>
    <property type="project" value="TreeGrafter"/>
</dbReference>
<evidence type="ECO:0000256" key="4">
    <source>
        <dbReference type="ARBA" id="ARBA00022840"/>
    </source>
</evidence>
<dbReference type="Pfam" id="PF00580">
    <property type="entry name" value="UvrD-helicase"/>
    <property type="match status" value="2"/>
</dbReference>
<reference evidence="7 8" key="1">
    <citation type="submission" date="2016-10" db="EMBL/GenBank/DDBJ databases">
        <authorList>
            <person name="de Groot N.N."/>
        </authorList>
    </citation>
    <scope>NUCLEOTIDE SEQUENCE [LARGE SCALE GENOMIC DNA]</scope>
    <source>
        <strain evidence="7 8">DSM 16619</strain>
    </source>
</reference>
<evidence type="ECO:0000256" key="2">
    <source>
        <dbReference type="ARBA" id="ARBA00022801"/>
    </source>
</evidence>
<evidence type="ECO:0000256" key="3">
    <source>
        <dbReference type="ARBA" id="ARBA00022806"/>
    </source>
</evidence>
<dbReference type="InterPro" id="IPR027417">
    <property type="entry name" value="P-loop_NTPase"/>
</dbReference>
<accession>A0A1G6L4J1</accession>
<evidence type="ECO:0000313" key="7">
    <source>
        <dbReference type="EMBL" id="SDC38041.1"/>
    </source>
</evidence>
<gene>
    <name evidence="7" type="ORF">SAMN05192589_10263</name>
</gene>
<keyword evidence="1 5" id="KW-0547">Nucleotide-binding</keyword>
<dbReference type="EMBL" id="FMZC01000002">
    <property type="protein sequence ID" value="SDC38041.1"/>
    <property type="molecule type" value="Genomic_DNA"/>
</dbReference>
<dbReference type="Gene3D" id="3.40.50.300">
    <property type="entry name" value="P-loop containing nucleotide triphosphate hydrolases"/>
    <property type="match status" value="2"/>
</dbReference>
<dbReference type="PANTHER" id="PTHR11070:SF3">
    <property type="entry name" value="DNA 3'-5' HELICASE"/>
    <property type="match status" value="1"/>
</dbReference>
<name>A0A1G6L4J1_9BURK</name>
<evidence type="ECO:0000256" key="1">
    <source>
        <dbReference type="ARBA" id="ARBA00022741"/>
    </source>
</evidence>
<feature type="binding site" evidence="5">
    <location>
        <begin position="23"/>
        <end position="30"/>
    </location>
    <ligand>
        <name>ATP</name>
        <dbReference type="ChEBI" id="CHEBI:30616"/>
    </ligand>
</feature>
<dbReference type="AlphaFoldDB" id="A0A1G6L4J1"/>
<dbReference type="OrthoDB" id="1100019at2"/>
<protein>
    <submittedName>
        <fullName evidence="7">Superfamily I DNA or RNA helicase</fullName>
    </submittedName>
</protein>
<dbReference type="PROSITE" id="PS51198">
    <property type="entry name" value="UVRD_HELICASE_ATP_BIND"/>
    <property type="match status" value="1"/>
</dbReference>
<evidence type="ECO:0000313" key="8">
    <source>
        <dbReference type="Proteomes" id="UP000198781"/>
    </source>
</evidence>
<dbReference type="Proteomes" id="UP000198781">
    <property type="component" value="Unassembled WGS sequence"/>
</dbReference>
<feature type="domain" description="UvrD-like helicase ATP-binding" evidence="6">
    <location>
        <begin position="2"/>
        <end position="284"/>
    </location>
</feature>
<evidence type="ECO:0000259" key="6">
    <source>
        <dbReference type="PROSITE" id="PS51198"/>
    </source>
</evidence>